<accession>A0AAP9MDD8</accession>
<dbReference type="RefSeq" id="WP_008727380.1">
    <property type="nucleotide sequence ID" value="NZ_BAAACC010000022.1"/>
</dbReference>
<evidence type="ECO:0000313" key="1">
    <source>
        <dbReference type="EMBL" id="QJA02087.1"/>
    </source>
</evidence>
<evidence type="ECO:0000313" key="2">
    <source>
        <dbReference type="Proteomes" id="UP000503330"/>
    </source>
</evidence>
<proteinExistence type="predicted"/>
<gene>
    <name evidence="1" type="ORF">G4D54_06450</name>
</gene>
<name>A0AAP9MDD8_CLOIN</name>
<reference evidence="1 2" key="1">
    <citation type="submission" date="2020-02" db="EMBL/GenBank/DDBJ databases">
        <authorList>
            <person name="Kociolek L.K."/>
            <person name="Ozer E.A."/>
        </authorList>
    </citation>
    <scope>NUCLEOTIDE SEQUENCE [LARGE SCALE GENOMIC DNA]</scope>
    <source>
        <strain evidence="1 2">ATCC 14501</strain>
    </source>
</reference>
<dbReference type="Proteomes" id="UP000503330">
    <property type="component" value="Chromosome"/>
</dbReference>
<sequence>MLMFFVGMIVSLFIILSYALCRASDEADSMFGYKTMSEDREITHEGYDKDLT</sequence>
<dbReference type="EMBL" id="CP048838">
    <property type="protein sequence ID" value="QJA02087.1"/>
    <property type="molecule type" value="Genomic_DNA"/>
</dbReference>
<organism evidence="1 2">
    <name type="scientific">Clostridium innocuum</name>
    <dbReference type="NCBI Taxonomy" id="1522"/>
    <lineage>
        <taxon>Bacteria</taxon>
        <taxon>Bacillati</taxon>
        <taxon>Bacillota</taxon>
        <taxon>Clostridia</taxon>
        <taxon>Eubacteriales</taxon>
        <taxon>Clostridiaceae</taxon>
        <taxon>Clostridium</taxon>
    </lineage>
</organism>
<dbReference type="GeneID" id="61925161"/>
<dbReference type="AlphaFoldDB" id="A0AAP9MDD8"/>
<protein>
    <submittedName>
        <fullName evidence="1">Uncharacterized protein</fullName>
    </submittedName>
</protein>